<dbReference type="EMBL" id="CP028942">
    <property type="protein sequence ID" value="QKM64050.1"/>
    <property type="molecule type" value="Genomic_DNA"/>
</dbReference>
<dbReference type="GO" id="GO:0016757">
    <property type="term" value="F:glycosyltransferase activity"/>
    <property type="evidence" value="ECO:0007669"/>
    <property type="project" value="InterPro"/>
</dbReference>
<dbReference type="PANTHER" id="PTHR12526:SF630">
    <property type="entry name" value="GLYCOSYLTRANSFERASE"/>
    <property type="match status" value="1"/>
</dbReference>
<dbReference type="AlphaFoldDB" id="A0A6M9PMM3"/>
<accession>A0A6M9PMM3</accession>
<feature type="transmembrane region" description="Helical" evidence="1">
    <location>
        <begin position="91"/>
        <end position="109"/>
    </location>
</feature>
<dbReference type="KEGG" id="ptrp:DCO17_01675"/>
<keyword evidence="4" id="KW-1185">Reference proteome</keyword>
<keyword evidence="1" id="KW-1133">Transmembrane helix</keyword>
<dbReference type="Pfam" id="PF00534">
    <property type="entry name" value="Glycos_transf_1"/>
    <property type="match status" value="1"/>
</dbReference>
<evidence type="ECO:0000313" key="4">
    <source>
        <dbReference type="Proteomes" id="UP000503312"/>
    </source>
</evidence>
<dbReference type="Gene3D" id="3.40.50.2000">
    <property type="entry name" value="Glycogen Phosphorylase B"/>
    <property type="match status" value="2"/>
</dbReference>
<keyword evidence="1" id="KW-0812">Transmembrane</keyword>
<name>A0A6M9PMM3_9BURK</name>
<dbReference type="RefSeq" id="WP_173955094.1">
    <property type="nucleotide sequence ID" value="NZ_CP028942.1"/>
</dbReference>
<gene>
    <name evidence="3" type="ORF">DCO17_01675</name>
</gene>
<sequence length="369" mass="41772">MQRILHIVRKMDHGGVQSMIMNYYRNIDRKKIQFDFLELESGQSFYADEIGLYGGHIFKLEGSGSHLKKFYLYCKFLTVNRPSAIHCHLNWLNAIFLFSSLIFLIPIRISHSHNALLPARGVDLIIKKILRVVINTSSTHRFSCSTESAIWLYGAEVIYSNNYTLIRNAIDPVKFTYEDASRELKRAELGIVNELVIGHIGHFNVQKNHTFILEIFKNLANLNPNVVLVLVGTGDLFLDVSEMAKEYGIERQVRFLGDRVDIPELFAAFDIFLFPSLHEGLPFVLLEAQAAGVPCVISDVITREVAIGDGVFFIGLNEPAKTWASEIVSIDLKRRKGNLSSIYSYGYDIRAAAKELQANYMLAFSSLSN</sequence>
<evidence type="ECO:0000259" key="2">
    <source>
        <dbReference type="Pfam" id="PF00534"/>
    </source>
</evidence>
<organism evidence="3 4">
    <name type="scientific">Polynucleobacter tropicus</name>
    <dbReference type="NCBI Taxonomy" id="1743174"/>
    <lineage>
        <taxon>Bacteria</taxon>
        <taxon>Pseudomonadati</taxon>
        <taxon>Pseudomonadota</taxon>
        <taxon>Betaproteobacteria</taxon>
        <taxon>Burkholderiales</taxon>
        <taxon>Burkholderiaceae</taxon>
        <taxon>Polynucleobacter</taxon>
    </lineage>
</organism>
<dbReference type="CDD" id="cd03812">
    <property type="entry name" value="GT4_CapH-like"/>
    <property type="match status" value="1"/>
</dbReference>
<keyword evidence="1" id="KW-0472">Membrane</keyword>
<feature type="domain" description="Glycosyl transferase family 1" evidence="2">
    <location>
        <begin position="182"/>
        <end position="312"/>
    </location>
</feature>
<dbReference type="InterPro" id="IPR001296">
    <property type="entry name" value="Glyco_trans_1"/>
</dbReference>
<evidence type="ECO:0000313" key="3">
    <source>
        <dbReference type="EMBL" id="QKM64050.1"/>
    </source>
</evidence>
<evidence type="ECO:0000256" key="1">
    <source>
        <dbReference type="SAM" id="Phobius"/>
    </source>
</evidence>
<dbReference type="Proteomes" id="UP000503312">
    <property type="component" value="Chromosome"/>
</dbReference>
<dbReference type="PANTHER" id="PTHR12526">
    <property type="entry name" value="GLYCOSYLTRANSFERASE"/>
    <property type="match status" value="1"/>
</dbReference>
<reference evidence="3 4" key="1">
    <citation type="submission" date="2018-04" db="EMBL/GenBank/DDBJ databases">
        <title>Polynucleobacter sp. UH21B genome.</title>
        <authorList>
            <person name="Hahn M.W."/>
        </authorList>
    </citation>
    <scope>NUCLEOTIDE SEQUENCE [LARGE SCALE GENOMIC DNA]</scope>
    <source>
        <strain evidence="3 4">MWH-UH21B</strain>
    </source>
</reference>
<protein>
    <recommendedName>
        <fullName evidence="2">Glycosyl transferase family 1 domain-containing protein</fullName>
    </recommendedName>
</protein>
<dbReference type="SUPFAM" id="SSF53756">
    <property type="entry name" value="UDP-Glycosyltransferase/glycogen phosphorylase"/>
    <property type="match status" value="1"/>
</dbReference>
<proteinExistence type="predicted"/>